<evidence type="ECO:0000256" key="2">
    <source>
        <dbReference type="SAM" id="SignalP"/>
    </source>
</evidence>
<dbReference type="InterPro" id="IPR024733">
    <property type="entry name" value="NAGLU_tim-barrel"/>
</dbReference>
<proteinExistence type="predicted"/>
<name>A0A4D6NJJ5_VIGUN</name>
<dbReference type="GO" id="GO:0016787">
    <property type="term" value="F:hydrolase activity"/>
    <property type="evidence" value="ECO:0007669"/>
    <property type="project" value="UniProtKB-KW"/>
</dbReference>
<feature type="domain" description="Alpha-N-acetylglucosaminidase N-terminal" evidence="4">
    <location>
        <begin position="49"/>
        <end position="128"/>
    </location>
</feature>
<gene>
    <name evidence="6" type="ORF">DEO72_LG11g834</name>
</gene>
<reference evidence="6 7" key="1">
    <citation type="submission" date="2019-04" db="EMBL/GenBank/DDBJ databases">
        <title>An improved genome assembly and genetic linkage map for asparagus bean, Vigna unguiculata ssp. sesquipedialis.</title>
        <authorList>
            <person name="Xia Q."/>
            <person name="Zhang R."/>
            <person name="Dong Y."/>
        </authorList>
    </citation>
    <scope>NUCLEOTIDE SEQUENCE [LARGE SCALE GENOMIC DNA]</scope>
    <source>
        <tissue evidence="6">Leaf</tissue>
    </source>
</reference>
<dbReference type="EMBL" id="CP039355">
    <property type="protein sequence ID" value="QCE13836.1"/>
    <property type="molecule type" value="Genomic_DNA"/>
</dbReference>
<dbReference type="Gene3D" id="3.30.379.10">
    <property type="entry name" value="Chitobiase/beta-hexosaminidase domain 2-like"/>
    <property type="match status" value="1"/>
</dbReference>
<dbReference type="Gene3D" id="1.20.120.670">
    <property type="entry name" value="N-acetyl-b-d-glucoasminidase"/>
    <property type="match status" value="1"/>
</dbReference>
<protein>
    <submittedName>
        <fullName evidence="6">Alpha-N-acetylglucosaminidase</fullName>
    </submittedName>
</protein>
<dbReference type="Proteomes" id="UP000501690">
    <property type="component" value="Linkage Group LG11"/>
</dbReference>
<dbReference type="Gene3D" id="3.20.20.80">
    <property type="entry name" value="Glycosidases"/>
    <property type="match status" value="2"/>
</dbReference>
<feature type="domain" description="Alpha-N-acetylglucosaminidase tim-barrel" evidence="3">
    <location>
        <begin position="146"/>
        <end position="423"/>
    </location>
</feature>
<dbReference type="Pfam" id="PF12971">
    <property type="entry name" value="NAGLU_N"/>
    <property type="match status" value="1"/>
</dbReference>
<feature type="chain" id="PRO_5020022458" evidence="2">
    <location>
        <begin position="23"/>
        <end position="763"/>
    </location>
</feature>
<dbReference type="PANTHER" id="PTHR12872">
    <property type="entry name" value="ALPHA-N-ACETYLGLUCOSAMINIDASE"/>
    <property type="match status" value="1"/>
</dbReference>
<evidence type="ECO:0000256" key="1">
    <source>
        <dbReference type="ARBA" id="ARBA00022801"/>
    </source>
</evidence>
<accession>A0A4D6NJJ5</accession>
<dbReference type="InterPro" id="IPR024240">
    <property type="entry name" value="NAGLU_N"/>
</dbReference>
<evidence type="ECO:0000259" key="4">
    <source>
        <dbReference type="Pfam" id="PF12971"/>
    </source>
</evidence>
<evidence type="ECO:0000259" key="3">
    <source>
        <dbReference type="Pfam" id="PF05089"/>
    </source>
</evidence>
<dbReference type="InterPro" id="IPR007781">
    <property type="entry name" value="NAGLU"/>
</dbReference>
<keyword evidence="1" id="KW-0378">Hydrolase</keyword>
<dbReference type="PANTHER" id="PTHR12872:SF3">
    <property type="entry name" value="ALPHA-N-ACETYLGLUCOSAMINIDASE"/>
    <property type="match status" value="1"/>
</dbReference>
<dbReference type="Pfam" id="PF12972">
    <property type="entry name" value="NAGLU_C"/>
    <property type="match status" value="1"/>
</dbReference>
<dbReference type="InterPro" id="IPR029018">
    <property type="entry name" value="Hex-like_dom2"/>
</dbReference>
<evidence type="ECO:0000313" key="6">
    <source>
        <dbReference type="EMBL" id="QCE13836.1"/>
    </source>
</evidence>
<dbReference type="AlphaFoldDB" id="A0A4D6NJJ5"/>
<keyword evidence="2" id="KW-0732">Signal</keyword>
<evidence type="ECO:0000313" key="7">
    <source>
        <dbReference type="Proteomes" id="UP000501690"/>
    </source>
</evidence>
<sequence>MNLPFPAIFIMFIISIPSSIAAAGVGVDAISRLIEIQDRERASPSVQEAAARGVLLRLLPSHSSSFHFQIISKEYISILLFLPIEGTTGVDIVSGLHWYLKHWCGSHISWDKTGGSQLFSVPDTGFLPRIPHSAGVSVQRPIPWSYYQNAVTSSYSFAWWDWERWEKEIDWMALQGVNLPLAFTGQEAIWQKVFQEKFNMSISDLDDFFGGPAFLAWSRMGNLHGWGGPLPQSWFDNQLILQKKILARMYELGMTPVLPAFSGNVPAALKYIFPSAKITRLGNWFSVKNDLKWCCTYLLDATDSLFIEIGKAFIEKQLQEYGRTSHIYNCDTFDENTPPIDDPEYISSLGAAIFKGLQSGDDEAVWLMQGWLFSYDPFWRPPQMKALLHSVPVGKLVVLDLFAEVKPIWVTSEQFYGVPYIWKVGVGMSMEGIEQNPIVYDLMSEMAFQHKKIDVKAWVDLYSTRRYGQSLPLIQKGWNVLYHTIYNCTDGAYDKNRDVIVAFPDVDPSLISVQHDQSHHYDRPSATFIKETTDTFDRPHLWYSTSEVIYALELFITSGDELSRSKAYRYDLVDLTRQVLAKYANELFSEVIEAYKSQDLHRMTLLSQRFLDLVEDLDTLLACHDGFLLGPWLESAKQLAQNEEQERQFEWNARTQITMWFDNTKEEASLLRDYGNKYWSGLLHDYYGPRAAIYFKYLRESLERDEDFKLIEWRREWINLTNEWQKSRNIFPVESKGDALITSRWLFNKYLNLTNPETKLIQE</sequence>
<organism evidence="6 7">
    <name type="scientific">Vigna unguiculata</name>
    <name type="common">Cowpea</name>
    <dbReference type="NCBI Taxonomy" id="3917"/>
    <lineage>
        <taxon>Eukaryota</taxon>
        <taxon>Viridiplantae</taxon>
        <taxon>Streptophyta</taxon>
        <taxon>Embryophyta</taxon>
        <taxon>Tracheophyta</taxon>
        <taxon>Spermatophyta</taxon>
        <taxon>Magnoliopsida</taxon>
        <taxon>eudicotyledons</taxon>
        <taxon>Gunneridae</taxon>
        <taxon>Pentapetalae</taxon>
        <taxon>rosids</taxon>
        <taxon>fabids</taxon>
        <taxon>Fabales</taxon>
        <taxon>Fabaceae</taxon>
        <taxon>Papilionoideae</taxon>
        <taxon>50 kb inversion clade</taxon>
        <taxon>NPAAA clade</taxon>
        <taxon>indigoferoid/millettioid clade</taxon>
        <taxon>Phaseoleae</taxon>
        <taxon>Vigna</taxon>
    </lineage>
</organism>
<feature type="domain" description="Alpha-N-acetylglucosaminidase C-terminal" evidence="5">
    <location>
        <begin position="458"/>
        <end position="749"/>
    </location>
</feature>
<keyword evidence="7" id="KW-1185">Reference proteome</keyword>
<dbReference type="Pfam" id="PF05089">
    <property type="entry name" value="NAGLU"/>
    <property type="match status" value="1"/>
</dbReference>
<feature type="signal peptide" evidence="2">
    <location>
        <begin position="1"/>
        <end position="22"/>
    </location>
</feature>
<evidence type="ECO:0000259" key="5">
    <source>
        <dbReference type="Pfam" id="PF12972"/>
    </source>
</evidence>
<dbReference type="InterPro" id="IPR024732">
    <property type="entry name" value="NAGLU_C"/>
</dbReference>